<comment type="caution">
    <text evidence="2">The sequence shown here is derived from an EMBL/GenBank/DDBJ whole genome shotgun (WGS) entry which is preliminary data.</text>
</comment>
<organism evidence="2 3">
    <name type="scientific">Cryptolaemus montrouzieri</name>
    <dbReference type="NCBI Taxonomy" id="559131"/>
    <lineage>
        <taxon>Eukaryota</taxon>
        <taxon>Metazoa</taxon>
        <taxon>Ecdysozoa</taxon>
        <taxon>Arthropoda</taxon>
        <taxon>Hexapoda</taxon>
        <taxon>Insecta</taxon>
        <taxon>Pterygota</taxon>
        <taxon>Neoptera</taxon>
        <taxon>Endopterygota</taxon>
        <taxon>Coleoptera</taxon>
        <taxon>Polyphaga</taxon>
        <taxon>Cucujiformia</taxon>
        <taxon>Coccinelloidea</taxon>
        <taxon>Coccinellidae</taxon>
        <taxon>Scymninae</taxon>
        <taxon>Scymnini</taxon>
        <taxon>Cryptolaemus</taxon>
    </lineage>
</organism>
<dbReference type="AlphaFoldDB" id="A0ABD2NPJ4"/>
<proteinExistence type="predicted"/>
<feature type="non-terminal residue" evidence="2">
    <location>
        <position position="64"/>
    </location>
</feature>
<protein>
    <submittedName>
        <fullName evidence="2">Uncharacterized protein</fullName>
    </submittedName>
</protein>
<sequence>MKITYELVYEERERRSKKSIRLSLNLHYRLQSYHSSDDKEPGTSQTQHAQNKKIWKMHCRQKRK</sequence>
<feature type="compositionally biased region" description="Basic residues" evidence="1">
    <location>
        <begin position="50"/>
        <end position="64"/>
    </location>
</feature>
<evidence type="ECO:0000313" key="3">
    <source>
        <dbReference type="Proteomes" id="UP001516400"/>
    </source>
</evidence>
<keyword evidence="3" id="KW-1185">Reference proteome</keyword>
<gene>
    <name evidence="2" type="ORF">HHI36_024418</name>
</gene>
<evidence type="ECO:0000256" key="1">
    <source>
        <dbReference type="SAM" id="MobiDB-lite"/>
    </source>
</evidence>
<dbReference type="EMBL" id="JABFTP020000143">
    <property type="protein sequence ID" value="KAL3280529.1"/>
    <property type="molecule type" value="Genomic_DNA"/>
</dbReference>
<evidence type="ECO:0000313" key="2">
    <source>
        <dbReference type="EMBL" id="KAL3280529.1"/>
    </source>
</evidence>
<accession>A0ABD2NPJ4</accession>
<name>A0ABD2NPJ4_9CUCU</name>
<feature type="region of interest" description="Disordered" evidence="1">
    <location>
        <begin position="33"/>
        <end position="64"/>
    </location>
</feature>
<reference evidence="2 3" key="1">
    <citation type="journal article" date="2021" name="BMC Biol.">
        <title>Horizontally acquired antibacterial genes associated with adaptive radiation of ladybird beetles.</title>
        <authorList>
            <person name="Li H.S."/>
            <person name="Tang X.F."/>
            <person name="Huang Y.H."/>
            <person name="Xu Z.Y."/>
            <person name="Chen M.L."/>
            <person name="Du X.Y."/>
            <person name="Qiu B.Y."/>
            <person name="Chen P.T."/>
            <person name="Zhang W."/>
            <person name="Slipinski A."/>
            <person name="Escalona H.E."/>
            <person name="Waterhouse R.M."/>
            <person name="Zwick A."/>
            <person name="Pang H."/>
        </authorList>
    </citation>
    <scope>NUCLEOTIDE SEQUENCE [LARGE SCALE GENOMIC DNA]</scope>
    <source>
        <strain evidence="2">SYSU2018</strain>
    </source>
</reference>
<dbReference type="Proteomes" id="UP001516400">
    <property type="component" value="Unassembled WGS sequence"/>
</dbReference>